<dbReference type="Gene3D" id="3.40.50.150">
    <property type="entry name" value="Vaccinia Virus protein VP39"/>
    <property type="match status" value="1"/>
</dbReference>
<dbReference type="InterPro" id="IPR029063">
    <property type="entry name" value="SAM-dependent_MTases_sf"/>
</dbReference>
<keyword evidence="2" id="KW-1185">Reference proteome</keyword>
<dbReference type="OrthoDB" id="3638451at2"/>
<sequence>MTTSPGPHFLTPHGALPAMAIELAHPTVTRVNAVVLDKAAQTVTEMGIYATDRDLAKKIDNDVPGYGRALLAQQQFLAKAVKDAAGKKITQFVFLRAPLPLGPDETTPHTLATAHVASPSTVMVSREEIPAAHLRNALMTRRHLHGDTTQAAAVAAAVHDVHRPLHDLHEPQGWSLDLGEPVSLTMIGDPSHWPGDMTALIRAYHRELAVGSVVAVSALGPAPAGTQEASALEHLARYLRKTTEPQLTLRDPAEIQSWFDNDHWNLEYPGVAPASHWAEQPAGVQSPEEFAGAELPVWCAIVTKVAA</sequence>
<dbReference type="EMBL" id="NMQT01000102">
    <property type="protein sequence ID" value="OXM50319.1"/>
    <property type="molecule type" value="Genomic_DNA"/>
</dbReference>
<dbReference type="Proteomes" id="UP000215223">
    <property type="component" value="Unassembled WGS sequence"/>
</dbReference>
<reference evidence="1 2" key="1">
    <citation type="submission" date="2017-07" db="EMBL/GenBank/DDBJ databases">
        <title>Amycolatopsis thailandensis Genome sequencing and assembly.</title>
        <authorList>
            <person name="Kaur N."/>
            <person name="Mayilraj S."/>
        </authorList>
    </citation>
    <scope>NUCLEOTIDE SEQUENCE [LARGE SCALE GENOMIC DNA]</scope>
    <source>
        <strain evidence="1 2">JCM 16380</strain>
    </source>
</reference>
<evidence type="ECO:0000313" key="1">
    <source>
        <dbReference type="EMBL" id="OXM50319.1"/>
    </source>
</evidence>
<dbReference type="Pfam" id="PF04672">
    <property type="entry name" value="Methyltransf_19"/>
    <property type="match status" value="1"/>
</dbReference>
<name>A0A229RV18_9PSEU</name>
<organism evidence="1 2">
    <name type="scientific">Amycolatopsis thailandensis</name>
    <dbReference type="NCBI Taxonomy" id="589330"/>
    <lineage>
        <taxon>Bacteria</taxon>
        <taxon>Bacillati</taxon>
        <taxon>Actinomycetota</taxon>
        <taxon>Actinomycetes</taxon>
        <taxon>Pseudonocardiales</taxon>
        <taxon>Pseudonocardiaceae</taxon>
        <taxon>Amycolatopsis</taxon>
    </lineage>
</organism>
<comment type="caution">
    <text evidence="1">The sequence shown here is derived from an EMBL/GenBank/DDBJ whole genome shotgun (WGS) entry which is preliminary data.</text>
</comment>
<dbReference type="AlphaFoldDB" id="A0A229RV18"/>
<evidence type="ECO:0000313" key="2">
    <source>
        <dbReference type="Proteomes" id="UP000215223"/>
    </source>
</evidence>
<dbReference type="RefSeq" id="WP_093936980.1">
    <property type="nucleotide sequence ID" value="NZ_NMQT01000102.1"/>
</dbReference>
<dbReference type="SUPFAM" id="SSF53335">
    <property type="entry name" value="S-adenosyl-L-methionine-dependent methyltransferases"/>
    <property type="match status" value="1"/>
</dbReference>
<dbReference type="InterPro" id="IPR006764">
    <property type="entry name" value="SAM_dep_MeTrfase_SAV2177_type"/>
</dbReference>
<accession>A0A229RV18</accession>
<proteinExistence type="predicted"/>
<protein>
    <submittedName>
        <fullName evidence="1">Uncharacterized protein</fullName>
    </submittedName>
</protein>
<gene>
    <name evidence="1" type="ORF">CFP71_28225</name>
</gene>